<evidence type="ECO:0000256" key="5">
    <source>
        <dbReference type="PROSITE-ProRule" id="PRU00042"/>
    </source>
</evidence>
<comment type="caution">
    <text evidence="8">The sequence shown here is derived from an EMBL/GenBank/DDBJ whole genome shotgun (WGS) entry which is preliminary data.</text>
</comment>
<accession>A0AAW1AMF0</accession>
<keyword evidence="3 5" id="KW-0863">Zinc-finger</keyword>
<dbReference type="PANTHER" id="PTHR24379">
    <property type="entry name" value="KRAB AND ZINC FINGER DOMAIN-CONTAINING"/>
    <property type="match status" value="1"/>
</dbReference>
<dbReference type="EMBL" id="JAWNGG020000003">
    <property type="protein sequence ID" value="KAK9310527.1"/>
    <property type="molecule type" value="Genomic_DNA"/>
</dbReference>
<dbReference type="PANTHER" id="PTHR24379:SF121">
    <property type="entry name" value="C2H2-TYPE DOMAIN-CONTAINING PROTEIN"/>
    <property type="match status" value="1"/>
</dbReference>
<feature type="domain" description="C2H2-type" evidence="7">
    <location>
        <begin position="142"/>
        <end position="173"/>
    </location>
</feature>
<feature type="region of interest" description="Disordered" evidence="6">
    <location>
        <begin position="68"/>
        <end position="100"/>
    </location>
</feature>
<evidence type="ECO:0000313" key="9">
    <source>
        <dbReference type="Proteomes" id="UP001432146"/>
    </source>
</evidence>
<feature type="domain" description="C2H2-type" evidence="7">
    <location>
        <begin position="584"/>
        <end position="612"/>
    </location>
</feature>
<evidence type="ECO:0000313" key="8">
    <source>
        <dbReference type="EMBL" id="KAK9310527.1"/>
    </source>
</evidence>
<dbReference type="Gene3D" id="3.30.160.60">
    <property type="entry name" value="Classic Zinc Finger"/>
    <property type="match status" value="4"/>
</dbReference>
<feature type="compositionally biased region" description="Polar residues" evidence="6">
    <location>
        <begin position="80"/>
        <end position="100"/>
    </location>
</feature>
<feature type="domain" description="C2H2-type" evidence="7">
    <location>
        <begin position="174"/>
        <end position="202"/>
    </location>
</feature>
<feature type="domain" description="C2H2-type" evidence="7">
    <location>
        <begin position="484"/>
        <end position="512"/>
    </location>
</feature>
<dbReference type="InterPro" id="IPR036236">
    <property type="entry name" value="Znf_C2H2_sf"/>
</dbReference>
<dbReference type="PROSITE" id="PS50157">
    <property type="entry name" value="ZINC_FINGER_C2H2_2"/>
    <property type="match status" value="7"/>
</dbReference>
<evidence type="ECO:0000256" key="1">
    <source>
        <dbReference type="ARBA" id="ARBA00022723"/>
    </source>
</evidence>
<keyword evidence="4" id="KW-0862">Zinc</keyword>
<dbReference type="AlphaFoldDB" id="A0AAW1AMF0"/>
<name>A0AAW1AMF0_9HYME</name>
<gene>
    <name evidence="8" type="ORF">QLX08_000261</name>
</gene>
<evidence type="ECO:0000259" key="7">
    <source>
        <dbReference type="PROSITE" id="PS50157"/>
    </source>
</evidence>
<sequence>MARAFVYTRSIDTIFMDIKINGRTYSSKHGIQLKEESQVYHDVSSVNMNKKNQSETIDDSSAHVNCANEKSVPPEESVSLIKNNSDQNISNNKQNKSGFNEENDKHKFLLAGGNKLICDVCFLTFEKEITLEVHKKDYASVFKCHKCSVVFHRQRSLTFHIKSDCRNHGKKKKFECNFCNRNFCYNKQLQAHLFHGHNDEIYSTERKNVTVPVVSLTRSDYSGNMLAESNKKTFQCDICKKSFLLKENRREHVRLFHSIYMSSICNARYTTMKKLLNHYIRQHIVFKRKKCCVCYENFNSLALLKRHMILHCVKTIRSSKDTLPVDVEINCNVFKKRHKCKGCHKRFWLKSCLKQHEKVCGRLKCIIRDKQDASRVELNSSPEKSSNEKIGRVETPELERMLAALDGAATSENSASSMPVPKSNNFNYLYSIQTKMLNGIACVKGYEIANVEKTKFPCTICGIQFQIFQNLCIHERTYCQPATNKCNHCSTAFSTKRLLQRHLLAAHTPSYKKEFMLFCKFCNQGFRKKKYLRMHVGHFHNKQDVTPALNLKSEDKPICNICHLLFESYEHFIEHNVYYSKESYLCSVCDKLFSGLYQLHHHHKLKHYPDRIRKLYSYKCNICNEGFNYESHFHAHKLHVHSNDSSKLNSDSSNR</sequence>
<dbReference type="SUPFAM" id="SSF57667">
    <property type="entry name" value="beta-beta-alpha zinc fingers"/>
    <property type="match status" value="4"/>
</dbReference>
<evidence type="ECO:0000256" key="4">
    <source>
        <dbReference type="ARBA" id="ARBA00022833"/>
    </source>
</evidence>
<dbReference type="Pfam" id="PF00096">
    <property type="entry name" value="zf-C2H2"/>
    <property type="match status" value="1"/>
</dbReference>
<dbReference type="InterPro" id="IPR013087">
    <property type="entry name" value="Znf_C2H2_type"/>
</dbReference>
<evidence type="ECO:0000256" key="6">
    <source>
        <dbReference type="SAM" id="MobiDB-lite"/>
    </source>
</evidence>
<proteinExistence type="predicted"/>
<organism evidence="8 9">
    <name type="scientific">Tetragonisca angustula</name>
    <dbReference type="NCBI Taxonomy" id="166442"/>
    <lineage>
        <taxon>Eukaryota</taxon>
        <taxon>Metazoa</taxon>
        <taxon>Ecdysozoa</taxon>
        <taxon>Arthropoda</taxon>
        <taxon>Hexapoda</taxon>
        <taxon>Insecta</taxon>
        <taxon>Pterygota</taxon>
        <taxon>Neoptera</taxon>
        <taxon>Endopterygota</taxon>
        <taxon>Hymenoptera</taxon>
        <taxon>Apocrita</taxon>
        <taxon>Aculeata</taxon>
        <taxon>Apoidea</taxon>
        <taxon>Anthophila</taxon>
        <taxon>Apidae</taxon>
        <taxon>Tetragonisca</taxon>
    </lineage>
</organism>
<keyword evidence="9" id="KW-1185">Reference proteome</keyword>
<evidence type="ECO:0000256" key="2">
    <source>
        <dbReference type="ARBA" id="ARBA00022737"/>
    </source>
</evidence>
<feature type="domain" description="C2H2-type" evidence="7">
    <location>
        <begin position="234"/>
        <end position="258"/>
    </location>
</feature>
<protein>
    <recommendedName>
        <fullName evidence="7">C2H2-type domain-containing protein</fullName>
    </recommendedName>
</protein>
<feature type="domain" description="C2H2-type" evidence="7">
    <location>
        <begin position="517"/>
        <end position="545"/>
    </location>
</feature>
<dbReference type="Proteomes" id="UP001432146">
    <property type="component" value="Unassembled WGS sequence"/>
</dbReference>
<dbReference type="SMART" id="SM00355">
    <property type="entry name" value="ZnF_C2H2"/>
    <property type="match status" value="12"/>
</dbReference>
<feature type="domain" description="C2H2-type" evidence="7">
    <location>
        <begin position="618"/>
        <end position="646"/>
    </location>
</feature>
<dbReference type="GO" id="GO:0008270">
    <property type="term" value="F:zinc ion binding"/>
    <property type="evidence" value="ECO:0007669"/>
    <property type="project" value="UniProtKB-KW"/>
</dbReference>
<dbReference type="PROSITE" id="PS00028">
    <property type="entry name" value="ZINC_FINGER_C2H2_1"/>
    <property type="match status" value="7"/>
</dbReference>
<keyword evidence="2" id="KW-0677">Repeat</keyword>
<keyword evidence="1" id="KW-0479">Metal-binding</keyword>
<reference evidence="8 9" key="1">
    <citation type="submission" date="2024-05" db="EMBL/GenBank/DDBJ databases">
        <title>The nuclear and mitochondrial genome assemblies of Tetragonisca angustula (Apidae: Meliponini), a tiny yet remarkable pollinator in the Neotropics.</title>
        <authorList>
            <person name="Ferrari R."/>
            <person name="Ricardo P.C."/>
            <person name="Dias F.C."/>
            <person name="Araujo N.S."/>
            <person name="Soares D.O."/>
            <person name="Zhou Q.-S."/>
            <person name="Zhu C.-D."/>
            <person name="Coutinho L."/>
            <person name="Airas M.C."/>
            <person name="Batista T.M."/>
        </authorList>
    </citation>
    <scope>NUCLEOTIDE SEQUENCE [LARGE SCALE GENOMIC DNA]</scope>
    <source>
        <strain evidence="8">ASF017062</strain>
        <tissue evidence="8">Abdomen</tissue>
    </source>
</reference>
<evidence type="ECO:0000256" key="3">
    <source>
        <dbReference type="ARBA" id="ARBA00022771"/>
    </source>
</evidence>